<dbReference type="GO" id="GO:0003677">
    <property type="term" value="F:DNA binding"/>
    <property type="evidence" value="ECO:0007669"/>
    <property type="project" value="InterPro"/>
</dbReference>
<dbReference type="InterPro" id="IPR036390">
    <property type="entry name" value="WH_DNA-bd_sf"/>
</dbReference>
<reference evidence="4 5" key="1">
    <citation type="submission" date="2020-08" db="EMBL/GenBank/DDBJ databases">
        <title>Genome Sequencing of Nocardia wallacei strain FMUON74 and assembly.</title>
        <authorList>
            <person name="Toyokawa M."/>
            <person name="Uesaka K."/>
        </authorList>
    </citation>
    <scope>NUCLEOTIDE SEQUENCE [LARGE SCALE GENOMIC DNA]</scope>
    <source>
        <strain evidence="4 5">FMUON74</strain>
    </source>
</reference>
<evidence type="ECO:0000259" key="3">
    <source>
        <dbReference type="PROSITE" id="PS51077"/>
    </source>
</evidence>
<evidence type="ECO:0000256" key="2">
    <source>
        <dbReference type="ARBA" id="ARBA00023163"/>
    </source>
</evidence>
<dbReference type="KEGG" id="nwl:NWFMUON74_57480"/>
<dbReference type="AlphaFoldDB" id="A0A7G1KTR3"/>
<dbReference type="Proteomes" id="UP000516173">
    <property type="component" value="Chromosome"/>
</dbReference>
<evidence type="ECO:0000313" key="4">
    <source>
        <dbReference type="EMBL" id="BCK57976.1"/>
    </source>
</evidence>
<dbReference type="GO" id="GO:0003700">
    <property type="term" value="F:DNA-binding transcription factor activity"/>
    <property type="evidence" value="ECO:0007669"/>
    <property type="project" value="TreeGrafter"/>
</dbReference>
<keyword evidence="2" id="KW-0804">Transcription</keyword>
<dbReference type="PANTHER" id="PTHR30136:SF24">
    <property type="entry name" value="HTH-TYPE TRANSCRIPTIONAL REPRESSOR ALLR"/>
    <property type="match status" value="1"/>
</dbReference>
<keyword evidence="5" id="KW-1185">Reference proteome</keyword>
<proteinExistence type="predicted"/>
<organism evidence="4 5">
    <name type="scientific">Nocardia wallacei</name>
    <dbReference type="NCBI Taxonomy" id="480035"/>
    <lineage>
        <taxon>Bacteria</taxon>
        <taxon>Bacillati</taxon>
        <taxon>Actinomycetota</taxon>
        <taxon>Actinomycetes</taxon>
        <taxon>Mycobacteriales</taxon>
        <taxon>Nocardiaceae</taxon>
        <taxon>Nocardia</taxon>
    </lineage>
</organism>
<dbReference type="SUPFAM" id="SSF55781">
    <property type="entry name" value="GAF domain-like"/>
    <property type="match status" value="1"/>
</dbReference>
<evidence type="ECO:0000313" key="5">
    <source>
        <dbReference type="Proteomes" id="UP000516173"/>
    </source>
</evidence>
<dbReference type="SUPFAM" id="SSF46785">
    <property type="entry name" value="Winged helix' DNA-binding domain"/>
    <property type="match status" value="1"/>
</dbReference>
<dbReference type="Gene3D" id="3.30.450.40">
    <property type="match status" value="2"/>
</dbReference>
<dbReference type="PANTHER" id="PTHR30136">
    <property type="entry name" value="HELIX-TURN-HELIX TRANSCRIPTIONAL REGULATOR, ICLR FAMILY"/>
    <property type="match status" value="1"/>
</dbReference>
<dbReference type="PROSITE" id="PS51077">
    <property type="entry name" value="HTH_ICLR"/>
    <property type="match status" value="1"/>
</dbReference>
<dbReference type="Pfam" id="PF09339">
    <property type="entry name" value="HTH_IclR"/>
    <property type="match status" value="1"/>
</dbReference>
<accession>A0A7G1KTR3</accession>
<sequence length="232" mass="24271">MTAVPRTEPTDGAQTLERGLAVLVELSRHPDGLTIAQVATACGLHRSITTRLLVSLQRTGFARRDESGAYRVGPAVAELLGRARPRLREVAGPVLERLARTVDATASLVEVIDGFAVTTLVAEPPTDGPRFSYRLGNRDPLDRGAGGVAALAAAPPRPGEPDRVAAARAEGCLVTHGELNLGAHAIAAPLPGWGRPTAINIVTNRQAVIDAARRPLLDAVREIGAHAANPEA</sequence>
<feature type="domain" description="HTH iclR-type" evidence="3">
    <location>
        <begin position="13"/>
        <end position="74"/>
    </location>
</feature>
<evidence type="ECO:0000256" key="1">
    <source>
        <dbReference type="ARBA" id="ARBA00023015"/>
    </source>
</evidence>
<dbReference type="InterPro" id="IPR036388">
    <property type="entry name" value="WH-like_DNA-bd_sf"/>
</dbReference>
<dbReference type="Gene3D" id="1.10.10.10">
    <property type="entry name" value="Winged helix-like DNA-binding domain superfamily/Winged helix DNA-binding domain"/>
    <property type="match status" value="1"/>
</dbReference>
<gene>
    <name evidence="4" type="ORF">NWFMUON74_57480</name>
</gene>
<protein>
    <submittedName>
        <fullName evidence="4">Transcriptional regulator</fullName>
    </submittedName>
</protein>
<dbReference type="SMART" id="SM00346">
    <property type="entry name" value="HTH_ICLR"/>
    <property type="match status" value="1"/>
</dbReference>
<dbReference type="InterPro" id="IPR050707">
    <property type="entry name" value="HTH_MetabolicPath_Reg"/>
</dbReference>
<name>A0A7G1KTR3_9NOCA</name>
<dbReference type="InterPro" id="IPR005471">
    <property type="entry name" value="Tscrpt_reg_IclR_N"/>
</dbReference>
<dbReference type="EMBL" id="AP023396">
    <property type="protein sequence ID" value="BCK57976.1"/>
    <property type="molecule type" value="Genomic_DNA"/>
</dbReference>
<keyword evidence="1" id="KW-0805">Transcription regulation</keyword>
<dbReference type="InterPro" id="IPR029016">
    <property type="entry name" value="GAF-like_dom_sf"/>
</dbReference>
<dbReference type="GO" id="GO:0045892">
    <property type="term" value="P:negative regulation of DNA-templated transcription"/>
    <property type="evidence" value="ECO:0007669"/>
    <property type="project" value="TreeGrafter"/>
</dbReference>